<evidence type="ECO:0000256" key="3">
    <source>
        <dbReference type="PIRSR" id="PIRSR602401-1"/>
    </source>
</evidence>
<keyword evidence="3 4" id="KW-0408">Iron</keyword>
<dbReference type="SUPFAM" id="SSF48264">
    <property type="entry name" value="Cytochrome P450"/>
    <property type="match status" value="1"/>
</dbReference>
<protein>
    <submittedName>
        <fullName evidence="5">Cytochrome P450</fullName>
    </submittedName>
</protein>
<keyword evidence="4" id="KW-0503">Monooxygenase</keyword>
<comment type="similarity">
    <text evidence="2 4">Belongs to the cytochrome P450 family.</text>
</comment>
<proteinExistence type="inferred from homology"/>
<dbReference type="AlphaFoldDB" id="A0A7Z2ZU59"/>
<evidence type="ECO:0000313" key="6">
    <source>
        <dbReference type="Proteomes" id="UP000502415"/>
    </source>
</evidence>
<dbReference type="GO" id="GO:0016705">
    <property type="term" value="F:oxidoreductase activity, acting on paired donors, with incorporation or reduction of molecular oxygen"/>
    <property type="evidence" value="ECO:0007669"/>
    <property type="project" value="InterPro"/>
</dbReference>
<dbReference type="InterPro" id="IPR036396">
    <property type="entry name" value="Cyt_P450_sf"/>
</dbReference>
<gene>
    <name evidence="5" type="ORF">HH212_21155</name>
</gene>
<keyword evidence="4" id="KW-0560">Oxidoreductase</keyword>
<keyword evidence="3 4" id="KW-0479">Metal-binding</keyword>
<dbReference type="KEGG" id="mfy:HH212_21155"/>
<dbReference type="RefSeq" id="WP_170204305.1">
    <property type="nucleotide sequence ID" value="NZ_CP051685.1"/>
</dbReference>
<dbReference type="Pfam" id="PF00067">
    <property type="entry name" value="p450"/>
    <property type="match status" value="1"/>
</dbReference>
<dbReference type="PANTHER" id="PTHR24305:SF166">
    <property type="entry name" value="CYTOCHROME P450 12A4, MITOCHONDRIAL-RELATED"/>
    <property type="match status" value="1"/>
</dbReference>
<evidence type="ECO:0000256" key="4">
    <source>
        <dbReference type="RuleBase" id="RU000461"/>
    </source>
</evidence>
<dbReference type="PROSITE" id="PS00086">
    <property type="entry name" value="CYTOCHROME_P450"/>
    <property type="match status" value="1"/>
</dbReference>
<dbReference type="Proteomes" id="UP000502415">
    <property type="component" value="Chromosome"/>
</dbReference>
<dbReference type="PRINTS" id="PR00463">
    <property type="entry name" value="EP450I"/>
</dbReference>
<keyword evidence="3 4" id="KW-0349">Heme</keyword>
<dbReference type="PANTHER" id="PTHR24305">
    <property type="entry name" value="CYTOCHROME P450"/>
    <property type="match status" value="1"/>
</dbReference>
<dbReference type="InterPro" id="IPR017972">
    <property type="entry name" value="Cyt_P450_CS"/>
</dbReference>
<dbReference type="GO" id="GO:0004497">
    <property type="term" value="F:monooxygenase activity"/>
    <property type="evidence" value="ECO:0007669"/>
    <property type="project" value="UniProtKB-KW"/>
</dbReference>
<organism evidence="5 6">
    <name type="scientific">Massilia forsythiae</name>
    <dbReference type="NCBI Taxonomy" id="2728020"/>
    <lineage>
        <taxon>Bacteria</taxon>
        <taxon>Pseudomonadati</taxon>
        <taxon>Pseudomonadota</taxon>
        <taxon>Betaproteobacteria</taxon>
        <taxon>Burkholderiales</taxon>
        <taxon>Oxalobacteraceae</taxon>
        <taxon>Telluria group</taxon>
        <taxon>Massilia</taxon>
    </lineage>
</organism>
<dbReference type="EMBL" id="CP051685">
    <property type="protein sequence ID" value="QJE02218.1"/>
    <property type="molecule type" value="Genomic_DNA"/>
</dbReference>
<name>A0A7Z2ZU59_9BURK</name>
<dbReference type="GO" id="GO:0005506">
    <property type="term" value="F:iron ion binding"/>
    <property type="evidence" value="ECO:0007669"/>
    <property type="project" value="InterPro"/>
</dbReference>
<dbReference type="InterPro" id="IPR002401">
    <property type="entry name" value="Cyt_P450_E_grp-I"/>
</dbReference>
<dbReference type="InterPro" id="IPR050121">
    <property type="entry name" value="Cytochrome_P450_monoxygenase"/>
</dbReference>
<dbReference type="PRINTS" id="PR00385">
    <property type="entry name" value="P450"/>
</dbReference>
<dbReference type="GO" id="GO:0020037">
    <property type="term" value="F:heme binding"/>
    <property type="evidence" value="ECO:0007669"/>
    <property type="project" value="InterPro"/>
</dbReference>
<evidence type="ECO:0000256" key="1">
    <source>
        <dbReference type="ARBA" id="ARBA00001971"/>
    </source>
</evidence>
<reference evidence="5 6" key="1">
    <citation type="submission" date="2020-04" db="EMBL/GenBank/DDBJ databases">
        <title>Genome sequencing of novel species.</title>
        <authorList>
            <person name="Heo J."/>
            <person name="Kim S.-J."/>
            <person name="Kim J.-S."/>
            <person name="Hong S.-B."/>
            <person name="Kwon S.-W."/>
        </authorList>
    </citation>
    <scope>NUCLEOTIDE SEQUENCE [LARGE SCALE GENOMIC DNA]</scope>
    <source>
        <strain evidence="5 6">GN2-R2</strain>
    </source>
</reference>
<comment type="cofactor">
    <cofactor evidence="1 3">
        <name>heme</name>
        <dbReference type="ChEBI" id="CHEBI:30413"/>
    </cofactor>
</comment>
<sequence length="472" mass="51951">MPDTTIAFAGPRLLADLPGPRPAPLFGNLLQMDRARVHRTMEDWSRQYGPLFRVSFPRGDLLAVADSELIAQVLRERPATFRRPAITTEVASEMGMPPGVFEAEGAAWRNQRRMVMQAFAPQAVKAYFPSLVEVARRLRRRWEDAARSGRRIDLGAELRLYTVDIVAGLAFGSDVNTIEHGDNAIQRHLDRILPAVARRSLAPFPYWRYLKLPRDRDLERSVAATRTAVDALVAQAAARMRQEAAPAAQPRNMLEAMLAAAAQEGSGVSERDVAGNVLTMLLAGEDTTSNSLAWLIWLLHRHPQALARARAEVLAVAPDLDTLAIEQVDRLDFVEACAHEALRLKPPAAFIPLEALADTVVGDVQVTRGTIVWCVMRAGSLDDASFADAAAFDPQRWLDDAVSKKASMPFGAGPRTCPGRYLALLEIKVAMAMLLARFDIADVATGHGGEPDEKMGFVMEPETLRMRLRLRG</sequence>
<dbReference type="InterPro" id="IPR001128">
    <property type="entry name" value="Cyt_P450"/>
</dbReference>
<keyword evidence="6" id="KW-1185">Reference proteome</keyword>
<feature type="binding site" description="axial binding residue" evidence="3">
    <location>
        <position position="417"/>
    </location>
    <ligand>
        <name>heme</name>
        <dbReference type="ChEBI" id="CHEBI:30413"/>
    </ligand>
    <ligandPart>
        <name>Fe</name>
        <dbReference type="ChEBI" id="CHEBI:18248"/>
    </ligandPart>
</feature>
<evidence type="ECO:0000256" key="2">
    <source>
        <dbReference type="ARBA" id="ARBA00010617"/>
    </source>
</evidence>
<accession>A0A7Z2ZU59</accession>
<evidence type="ECO:0000313" key="5">
    <source>
        <dbReference type="EMBL" id="QJE02218.1"/>
    </source>
</evidence>
<dbReference type="Gene3D" id="1.10.630.10">
    <property type="entry name" value="Cytochrome P450"/>
    <property type="match status" value="1"/>
</dbReference>